<dbReference type="InterPro" id="IPR036388">
    <property type="entry name" value="WH-like_DNA-bd_sf"/>
</dbReference>
<dbReference type="InterPro" id="IPR029016">
    <property type="entry name" value="GAF-like_dom_sf"/>
</dbReference>
<dbReference type="InterPro" id="IPR036390">
    <property type="entry name" value="WH_DNA-bd_sf"/>
</dbReference>
<feature type="domain" description="HTH iclR-type" evidence="3">
    <location>
        <begin position="10"/>
        <end position="70"/>
    </location>
</feature>
<dbReference type="EMBL" id="BOPF01000007">
    <property type="protein sequence ID" value="GIJ45489.1"/>
    <property type="molecule type" value="Genomic_DNA"/>
</dbReference>
<keyword evidence="1" id="KW-0805">Transcription regulation</keyword>
<evidence type="ECO:0000256" key="2">
    <source>
        <dbReference type="ARBA" id="ARBA00023163"/>
    </source>
</evidence>
<dbReference type="GO" id="GO:0003700">
    <property type="term" value="F:DNA-binding transcription factor activity"/>
    <property type="evidence" value="ECO:0007669"/>
    <property type="project" value="TreeGrafter"/>
</dbReference>
<dbReference type="SUPFAM" id="SSF46785">
    <property type="entry name" value="Winged helix' DNA-binding domain"/>
    <property type="match status" value="1"/>
</dbReference>
<comment type="caution">
    <text evidence="4">The sequence shown here is derived from an EMBL/GenBank/DDBJ whole genome shotgun (WGS) entry which is preliminary data.</text>
</comment>
<name>A0A8J4DPG1_9ACTN</name>
<dbReference type="PROSITE" id="PS51077">
    <property type="entry name" value="HTH_ICLR"/>
    <property type="match status" value="1"/>
</dbReference>
<dbReference type="AlphaFoldDB" id="A0A8J4DPG1"/>
<evidence type="ECO:0000313" key="4">
    <source>
        <dbReference type="EMBL" id="GIJ45489.1"/>
    </source>
</evidence>
<evidence type="ECO:0000259" key="3">
    <source>
        <dbReference type="PROSITE" id="PS51077"/>
    </source>
</evidence>
<dbReference type="Pfam" id="PF09339">
    <property type="entry name" value="HTH_IclR"/>
    <property type="match status" value="1"/>
</dbReference>
<dbReference type="SMART" id="SM00346">
    <property type="entry name" value="HTH_ICLR"/>
    <property type="match status" value="1"/>
</dbReference>
<keyword evidence="5" id="KW-1185">Reference proteome</keyword>
<gene>
    <name evidence="4" type="ORF">Val02_23750</name>
</gene>
<dbReference type="PANTHER" id="PTHR30136">
    <property type="entry name" value="HELIX-TURN-HELIX TRANSCRIPTIONAL REGULATOR, ICLR FAMILY"/>
    <property type="match status" value="1"/>
</dbReference>
<sequence>MFVAADPAGRGVVDGAFRLLRALPETVPGRQIAQLVRLTDLPRPTVHRLLRQLREAGAVDLVGEHWTLGADLVRLARRVEPHAGLRACAQDVLRVIRAETGLSATLVVPEPASPVVLEMVPGALTLPVAVRPGDAMPAFTASGRVLAAARPASPKDRHAGVAVDHGAVWADFTCYAVAVLLPGDRRAALQISSVDRRPAERFAPLLHRAGFALQQRLAASAQRTPAGPEAP</sequence>
<dbReference type="GO" id="GO:0003677">
    <property type="term" value="F:DNA binding"/>
    <property type="evidence" value="ECO:0007669"/>
    <property type="project" value="InterPro"/>
</dbReference>
<dbReference type="PANTHER" id="PTHR30136:SF24">
    <property type="entry name" value="HTH-TYPE TRANSCRIPTIONAL REPRESSOR ALLR"/>
    <property type="match status" value="1"/>
</dbReference>
<dbReference type="Proteomes" id="UP000619260">
    <property type="component" value="Unassembled WGS sequence"/>
</dbReference>
<dbReference type="SUPFAM" id="SSF55781">
    <property type="entry name" value="GAF domain-like"/>
    <property type="match status" value="1"/>
</dbReference>
<dbReference type="Gene3D" id="3.30.450.40">
    <property type="match status" value="1"/>
</dbReference>
<dbReference type="InterPro" id="IPR050707">
    <property type="entry name" value="HTH_MetabolicPath_Reg"/>
</dbReference>
<evidence type="ECO:0000256" key="1">
    <source>
        <dbReference type="ARBA" id="ARBA00023015"/>
    </source>
</evidence>
<proteinExistence type="predicted"/>
<dbReference type="Gene3D" id="1.10.10.10">
    <property type="entry name" value="Winged helix-like DNA-binding domain superfamily/Winged helix DNA-binding domain"/>
    <property type="match status" value="1"/>
</dbReference>
<accession>A0A8J4DPG1</accession>
<keyword evidence="2" id="KW-0804">Transcription</keyword>
<organism evidence="4 5">
    <name type="scientific">Virgisporangium aliadipatigenens</name>
    <dbReference type="NCBI Taxonomy" id="741659"/>
    <lineage>
        <taxon>Bacteria</taxon>
        <taxon>Bacillati</taxon>
        <taxon>Actinomycetota</taxon>
        <taxon>Actinomycetes</taxon>
        <taxon>Micromonosporales</taxon>
        <taxon>Micromonosporaceae</taxon>
        <taxon>Virgisporangium</taxon>
    </lineage>
</organism>
<protein>
    <recommendedName>
        <fullName evidence="3">HTH iclR-type domain-containing protein</fullName>
    </recommendedName>
</protein>
<dbReference type="GO" id="GO:0045892">
    <property type="term" value="P:negative regulation of DNA-templated transcription"/>
    <property type="evidence" value="ECO:0007669"/>
    <property type="project" value="TreeGrafter"/>
</dbReference>
<evidence type="ECO:0000313" key="5">
    <source>
        <dbReference type="Proteomes" id="UP000619260"/>
    </source>
</evidence>
<dbReference type="InterPro" id="IPR005471">
    <property type="entry name" value="Tscrpt_reg_IclR_N"/>
</dbReference>
<reference evidence="4" key="1">
    <citation type="submission" date="2021-01" db="EMBL/GenBank/DDBJ databases">
        <title>Whole genome shotgun sequence of Virgisporangium aliadipatigenens NBRC 105644.</title>
        <authorList>
            <person name="Komaki H."/>
            <person name="Tamura T."/>
        </authorList>
    </citation>
    <scope>NUCLEOTIDE SEQUENCE</scope>
    <source>
        <strain evidence="4">NBRC 105644</strain>
    </source>
</reference>